<gene>
    <name evidence="2" type="ORF">Q0590_08890</name>
</gene>
<feature type="transmembrane region" description="Helical" evidence="1">
    <location>
        <begin position="24"/>
        <end position="45"/>
    </location>
</feature>
<protein>
    <submittedName>
        <fullName evidence="2">Uncharacterized protein</fullName>
    </submittedName>
</protein>
<evidence type="ECO:0000313" key="3">
    <source>
        <dbReference type="Proteomes" id="UP001168528"/>
    </source>
</evidence>
<sequence>MFKNLFKLFLLNKLLGNGGGRRRGGIGCLGVVLILAILYFIYWFISG</sequence>
<dbReference type="EMBL" id="JAUKPO010000004">
    <property type="protein sequence ID" value="MDO1446364.1"/>
    <property type="molecule type" value="Genomic_DNA"/>
</dbReference>
<keyword evidence="1" id="KW-0812">Transmembrane</keyword>
<name>A0ABT8R4M8_9BACT</name>
<proteinExistence type="predicted"/>
<comment type="caution">
    <text evidence="2">The sequence shown here is derived from an EMBL/GenBank/DDBJ whole genome shotgun (WGS) entry which is preliminary data.</text>
</comment>
<keyword evidence="3" id="KW-1185">Reference proteome</keyword>
<evidence type="ECO:0000313" key="2">
    <source>
        <dbReference type="EMBL" id="MDO1446364.1"/>
    </source>
</evidence>
<keyword evidence="1" id="KW-0472">Membrane</keyword>
<evidence type="ECO:0000256" key="1">
    <source>
        <dbReference type="SAM" id="Phobius"/>
    </source>
</evidence>
<accession>A0ABT8R4M8</accession>
<reference evidence="2" key="1">
    <citation type="submission" date="2023-07" db="EMBL/GenBank/DDBJ databases">
        <title>The genome sequence of Rhodocytophaga aerolata KACC 12507.</title>
        <authorList>
            <person name="Zhang X."/>
        </authorList>
    </citation>
    <scope>NUCLEOTIDE SEQUENCE</scope>
    <source>
        <strain evidence="2">KACC 12507</strain>
    </source>
</reference>
<dbReference type="Proteomes" id="UP001168528">
    <property type="component" value="Unassembled WGS sequence"/>
</dbReference>
<organism evidence="2 3">
    <name type="scientific">Rhodocytophaga aerolata</name>
    <dbReference type="NCBI Taxonomy" id="455078"/>
    <lineage>
        <taxon>Bacteria</taxon>
        <taxon>Pseudomonadati</taxon>
        <taxon>Bacteroidota</taxon>
        <taxon>Cytophagia</taxon>
        <taxon>Cytophagales</taxon>
        <taxon>Rhodocytophagaceae</taxon>
        <taxon>Rhodocytophaga</taxon>
    </lineage>
</organism>
<dbReference type="RefSeq" id="WP_302037170.1">
    <property type="nucleotide sequence ID" value="NZ_JAUKPO010000004.1"/>
</dbReference>
<keyword evidence="1" id="KW-1133">Transmembrane helix</keyword>